<dbReference type="OrthoDB" id="5245408at2759"/>
<dbReference type="PANTHER" id="PTHR42085">
    <property type="entry name" value="F-BOX DOMAIN-CONTAINING PROTEIN"/>
    <property type="match status" value="1"/>
</dbReference>
<dbReference type="InterPro" id="IPR038883">
    <property type="entry name" value="AN11006-like"/>
</dbReference>
<sequence>MIPYEFNASGVNGEEHHHQFVDTKRYSSAANELGNAIQDQNKTVALLLETDDIQVSCKKPFHFLNLPPEIRNDIYRLALVQPTTTDLASPQPALTRVNKQVRAEALSIYYAENKFSLLLGRPTLFGWIWGGDEFSRRYDRFVAMMNALPNQPGGNNFRFIREVSVLVFAREGYLGFRMSMTGALQQCHKVRIGEGIGGRTLDWSDGEAVREAYLVALGVSLNAGSWPGPEDWTGRQRSFVQYAVDLLCCVARECPLASRNVYLSDGRVGF</sequence>
<evidence type="ECO:0000313" key="1">
    <source>
        <dbReference type="EMBL" id="KUI72140.1"/>
    </source>
</evidence>
<keyword evidence="2" id="KW-1185">Reference proteome</keyword>
<reference evidence="1" key="1">
    <citation type="submission" date="2014-12" db="EMBL/GenBank/DDBJ databases">
        <title>Genome Sequence of Valsa Canker Pathogens Uncovers a Specific Adaption of Colonization on Woody Bark.</title>
        <authorList>
            <person name="Yin Z."/>
            <person name="Liu H."/>
            <person name="Gao X."/>
            <person name="Li Z."/>
            <person name="Song N."/>
            <person name="Ke X."/>
            <person name="Dai Q."/>
            <person name="Wu Y."/>
            <person name="Sun Y."/>
            <person name="Xu J.-R."/>
            <person name="Kang Z.K."/>
            <person name="Wang L."/>
            <person name="Huang L."/>
        </authorList>
    </citation>
    <scope>NUCLEOTIDE SEQUENCE [LARGE SCALE GENOMIC DNA]</scope>
    <source>
        <strain evidence="1">03-8</strain>
    </source>
</reference>
<organism evidence="1 2">
    <name type="scientific">Cytospora mali</name>
    <name type="common">Apple Valsa canker fungus</name>
    <name type="synonym">Valsa mali</name>
    <dbReference type="NCBI Taxonomy" id="578113"/>
    <lineage>
        <taxon>Eukaryota</taxon>
        <taxon>Fungi</taxon>
        <taxon>Dikarya</taxon>
        <taxon>Ascomycota</taxon>
        <taxon>Pezizomycotina</taxon>
        <taxon>Sordariomycetes</taxon>
        <taxon>Sordariomycetidae</taxon>
        <taxon>Diaporthales</taxon>
        <taxon>Cytosporaceae</taxon>
        <taxon>Cytospora</taxon>
    </lineage>
</organism>
<dbReference type="AlphaFoldDB" id="A0A194W7T7"/>
<accession>A0A194W7T7</accession>
<name>A0A194W7T7_CYTMA</name>
<dbReference type="EMBL" id="CM003105">
    <property type="protein sequence ID" value="KUI72140.1"/>
    <property type="molecule type" value="Genomic_DNA"/>
</dbReference>
<gene>
    <name evidence="1" type="ORF">VM1G_07431</name>
</gene>
<dbReference type="Proteomes" id="UP000078559">
    <property type="component" value="Chromosome 8"/>
</dbReference>
<dbReference type="PANTHER" id="PTHR42085:SF2">
    <property type="entry name" value="F-BOX DOMAIN-CONTAINING PROTEIN"/>
    <property type="match status" value="1"/>
</dbReference>
<evidence type="ECO:0008006" key="3">
    <source>
        <dbReference type="Google" id="ProtNLM"/>
    </source>
</evidence>
<protein>
    <recommendedName>
        <fullName evidence="3">F-box domain-containing protein</fullName>
    </recommendedName>
</protein>
<proteinExistence type="predicted"/>
<evidence type="ECO:0000313" key="2">
    <source>
        <dbReference type="Proteomes" id="UP000078559"/>
    </source>
</evidence>